<dbReference type="OrthoDB" id="7739112at2759"/>
<dbReference type="VEuPathDB" id="VectorBase:ASIC005663"/>
<proteinExistence type="predicted"/>
<reference evidence="6" key="2">
    <citation type="submission" date="2020-05" db="UniProtKB">
        <authorList>
            <consortium name="EnsemblMetazoa"/>
        </authorList>
    </citation>
    <scope>IDENTIFICATION</scope>
</reference>
<dbReference type="PROSITE" id="PS51888">
    <property type="entry name" value="CLIP"/>
    <property type="match status" value="1"/>
</dbReference>
<keyword evidence="2" id="KW-1015">Disulfide bond</keyword>
<dbReference type="AlphaFoldDB" id="A0A084VK20"/>
<evidence type="ECO:0000256" key="1">
    <source>
        <dbReference type="ARBA" id="ARBA00022729"/>
    </source>
</evidence>
<accession>A0A084VK20</accession>
<evidence type="ECO:0000256" key="2">
    <source>
        <dbReference type="ARBA" id="ARBA00023157"/>
    </source>
</evidence>
<keyword evidence="7" id="KW-1185">Reference proteome</keyword>
<dbReference type="Proteomes" id="UP000030765">
    <property type="component" value="Unassembled WGS sequence"/>
</dbReference>
<gene>
    <name evidence="5" type="ORF">ZHAS_00005663</name>
</gene>
<reference evidence="5 7" key="1">
    <citation type="journal article" date="2014" name="BMC Genomics">
        <title>Genome sequence of Anopheles sinensis provides insight into genetics basis of mosquito competence for malaria parasites.</title>
        <authorList>
            <person name="Zhou D."/>
            <person name="Zhang D."/>
            <person name="Ding G."/>
            <person name="Shi L."/>
            <person name="Hou Q."/>
            <person name="Ye Y."/>
            <person name="Xu Y."/>
            <person name="Zhou H."/>
            <person name="Xiong C."/>
            <person name="Li S."/>
            <person name="Yu J."/>
            <person name="Hong S."/>
            <person name="Yu X."/>
            <person name="Zou P."/>
            <person name="Chen C."/>
            <person name="Chang X."/>
            <person name="Wang W."/>
            <person name="Lv Y."/>
            <person name="Sun Y."/>
            <person name="Ma L."/>
            <person name="Shen B."/>
            <person name="Zhu C."/>
        </authorList>
    </citation>
    <scope>NUCLEOTIDE SEQUENCE [LARGE SCALE GENOMIC DNA]</scope>
</reference>
<dbReference type="InterPro" id="IPR022700">
    <property type="entry name" value="CLIP"/>
</dbReference>
<feature type="chain" id="PRO_5010759842" evidence="3">
    <location>
        <begin position="32"/>
        <end position="145"/>
    </location>
</feature>
<evidence type="ECO:0000313" key="6">
    <source>
        <dbReference type="EnsemblMetazoa" id="ASIC005663-PA"/>
    </source>
</evidence>
<evidence type="ECO:0000259" key="4">
    <source>
        <dbReference type="PROSITE" id="PS51888"/>
    </source>
</evidence>
<organism evidence="5">
    <name type="scientific">Anopheles sinensis</name>
    <name type="common">Mosquito</name>
    <dbReference type="NCBI Taxonomy" id="74873"/>
    <lineage>
        <taxon>Eukaryota</taxon>
        <taxon>Metazoa</taxon>
        <taxon>Ecdysozoa</taxon>
        <taxon>Arthropoda</taxon>
        <taxon>Hexapoda</taxon>
        <taxon>Insecta</taxon>
        <taxon>Pterygota</taxon>
        <taxon>Neoptera</taxon>
        <taxon>Endopterygota</taxon>
        <taxon>Diptera</taxon>
        <taxon>Nematocera</taxon>
        <taxon>Culicoidea</taxon>
        <taxon>Culicidae</taxon>
        <taxon>Anophelinae</taxon>
        <taxon>Anopheles</taxon>
    </lineage>
</organism>
<feature type="domain" description="Clip" evidence="4">
    <location>
        <begin position="52"/>
        <end position="107"/>
    </location>
</feature>
<protein>
    <submittedName>
        <fullName evidence="5 6">Putative 11.9 kDa salivary protein</fullName>
    </submittedName>
</protein>
<evidence type="ECO:0000256" key="3">
    <source>
        <dbReference type="SAM" id="SignalP"/>
    </source>
</evidence>
<sequence length="145" mass="16241">MNHNIRCRPGAQLVPLISLLLLGQLLGEALGQSANGRDFVFPPVNDLAIGDRCTVPPSPASSVSFAREGICRRVRDCPTFVPRVILESFDIRRDVCFFEVHDPVVCCVRDPVPSRDLQRKIARGQQDVFAEQPTEYELDYSNMIN</sequence>
<dbReference type="EMBL" id="ATLV01014049">
    <property type="status" value="NOT_ANNOTATED_CDS"/>
    <property type="molecule type" value="Genomic_DNA"/>
</dbReference>
<keyword evidence="1 3" id="KW-0732">Signal</keyword>
<evidence type="ECO:0000313" key="7">
    <source>
        <dbReference type="Proteomes" id="UP000030765"/>
    </source>
</evidence>
<evidence type="ECO:0000313" key="5">
    <source>
        <dbReference type="EMBL" id="KFB38314.1"/>
    </source>
</evidence>
<dbReference type="VEuPathDB" id="VectorBase:ASIS021146"/>
<name>A0A084VK20_ANOSI</name>
<dbReference type="EnsemblMetazoa" id="ASIC005663-RA">
    <property type="protein sequence ID" value="ASIC005663-PA"/>
    <property type="gene ID" value="ASIC005663"/>
</dbReference>
<dbReference type="EMBL" id="KE524932">
    <property type="protein sequence ID" value="KFB38314.1"/>
    <property type="molecule type" value="Genomic_DNA"/>
</dbReference>
<feature type="signal peptide" evidence="3">
    <location>
        <begin position="1"/>
        <end position="31"/>
    </location>
</feature>